<dbReference type="GO" id="GO:0004518">
    <property type="term" value="F:nuclease activity"/>
    <property type="evidence" value="ECO:0007669"/>
    <property type="project" value="UniProtKB-KW"/>
</dbReference>
<reference evidence="5 6" key="1">
    <citation type="submission" date="2017-09" db="EMBL/GenBank/DDBJ databases">
        <title>Biodiversity and function of Thalassospira species in the particle-attached aromatic-hydrocarbon-degrading consortia from the surface seawater of the South China Sea.</title>
        <authorList>
            <person name="Dong C."/>
            <person name="Liu R."/>
            <person name="Shao Z."/>
        </authorList>
    </citation>
    <scope>NUCLEOTIDE SEQUENCE [LARGE SCALE GENOMIC DNA]</scope>
    <source>
        <strain evidence="5 6">CSC1P2</strain>
    </source>
</reference>
<dbReference type="RefSeq" id="WP_101264475.1">
    <property type="nucleotide sequence ID" value="NZ_NWTK01000002.1"/>
</dbReference>
<accession>A0A2N3KY81</accession>
<keyword evidence="3" id="KW-0378">Hydrolase</keyword>
<comment type="caution">
    <text evidence="5">The sequence shown here is derived from an EMBL/GenBank/DDBJ whole genome shotgun (WGS) entry which is preliminary data.</text>
</comment>
<dbReference type="EMBL" id="NWTK01000002">
    <property type="protein sequence ID" value="PKR55426.1"/>
    <property type="molecule type" value="Genomic_DNA"/>
</dbReference>
<dbReference type="SMART" id="SM00990">
    <property type="entry name" value="VRR_NUC"/>
    <property type="match status" value="1"/>
</dbReference>
<dbReference type="Gene3D" id="3.40.1350.10">
    <property type="match status" value="1"/>
</dbReference>
<evidence type="ECO:0000256" key="3">
    <source>
        <dbReference type="ARBA" id="ARBA00022801"/>
    </source>
</evidence>
<proteinExistence type="predicted"/>
<sequence length="120" mass="12968">MNKGVRRSNPEEIIHRSVVQYLNCVLPAGVIFFHPANGGVRSKAEGGIFKALGVKAGTPDLVFILPGGRTAFAEIKGPNGSLSKTQKMFRDDALALGCAWVEVRSIDDMKDALTEWGILQ</sequence>
<dbReference type="AlphaFoldDB" id="A0A2N3KY81"/>
<protein>
    <submittedName>
        <fullName evidence="5">Nuclease</fullName>
    </submittedName>
</protein>
<dbReference type="GO" id="GO:0003676">
    <property type="term" value="F:nucleic acid binding"/>
    <property type="evidence" value="ECO:0007669"/>
    <property type="project" value="InterPro"/>
</dbReference>
<evidence type="ECO:0000256" key="1">
    <source>
        <dbReference type="ARBA" id="ARBA00001946"/>
    </source>
</evidence>
<dbReference type="GO" id="GO:0016788">
    <property type="term" value="F:hydrolase activity, acting on ester bonds"/>
    <property type="evidence" value="ECO:0007669"/>
    <property type="project" value="InterPro"/>
</dbReference>
<evidence type="ECO:0000313" key="6">
    <source>
        <dbReference type="Proteomes" id="UP000233597"/>
    </source>
</evidence>
<dbReference type="OrthoDB" id="5070at2"/>
<evidence type="ECO:0000313" key="5">
    <source>
        <dbReference type="EMBL" id="PKR55426.1"/>
    </source>
</evidence>
<dbReference type="Pfam" id="PF08774">
    <property type="entry name" value="VRR_NUC"/>
    <property type="match status" value="1"/>
</dbReference>
<gene>
    <name evidence="5" type="ORF">COO20_04445</name>
</gene>
<keyword evidence="2" id="KW-0540">Nuclease</keyword>
<evidence type="ECO:0000259" key="4">
    <source>
        <dbReference type="SMART" id="SM00990"/>
    </source>
</evidence>
<name>A0A2N3KY81_9PROT</name>
<organism evidence="5 6">
    <name type="scientific">Thalassospira marina</name>
    <dbReference type="NCBI Taxonomy" id="2048283"/>
    <lineage>
        <taxon>Bacteria</taxon>
        <taxon>Pseudomonadati</taxon>
        <taxon>Pseudomonadota</taxon>
        <taxon>Alphaproteobacteria</taxon>
        <taxon>Rhodospirillales</taxon>
        <taxon>Thalassospiraceae</taxon>
        <taxon>Thalassospira</taxon>
    </lineage>
</organism>
<evidence type="ECO:0000256" key="2">
    <source>
        <dbReference type="ARBA" id="ARBA00022722"/>
    </source>
</evidence>
<dbReference type="InterPro" id="IPR014883">
    <property type="entry name" value="VRR_NUC"/>
</dbReference>
<dbReference type="Proteomes" id="UP000233597">
    <property type="component" value="Unassembled WGS sequence"/>
</dbReference>
<dbReference type="InterPro" id="IPR011856">
    <property type="entry name" value="tRNA_endonuc-like_dom_sf"/>
</dbReference>
<comment type="cofactor">
    <cofactor evidence="1">
        <name>Mg(2+)</name>
        <dbReference type="ChEBI" id="CHEBI:18420"/>
    </cofactor>
</comment>
<feature type="domain" description="VRR-NUC" evidence="4">
    <location>
        <begin position="9"/>
        <end position="107"/>
    </location>
</feature>